<protein>
    <submittedName>
        <fullName evidence="7">TAP-like protein</fullName>
    </submittedName>
</protein>
<sequence length="527" mass="54753">MPRRGAVHRRRARGLILAALVPVLIAGCTAGPSTRPPVVEDDGAASPARQPATPGAPATPQPAPLPGLSEARDSLNWSDCTGETRQRLGPPALPGALRFSCARLTTSLDAPDLPQRGITRIAVLKVGEGPVPLAVVNDVDGEPGTLYAARLAAELPDELLDTFTLVGMDRRGTGQSDPARCIPDDVRRALLGSDPAGDITSVLDAARMAGQQCAISLEDEQGAFDSWRAAGDLDQLREQLGVPHLNALAHGEGSRVLAAYAVRYPARVGRAVLDGVPDPSADPVTVLDGVAGGAEATLKAFGEDCARRECPLGTDATSAVTALTERLRRSPLTTGDGLRLGPALALRAVLEGLARRDRWPELAEAIAAAGNGRGEPLAEFVTPLLTGDRLDPARLDGGLATRCNDTRARLPADRLGRASAELGGKHPVFGALLAQRLAWCSPWPSHSEPEPPPGAPGAPPILVLSTAADPVTPEQGTIRAAERMPSAVRVAWEGAGHGALSSSCVREKVTGFLVEGKVPRDGMLCPA</sequence>
<evidence type="ECO:0000256" key="3">
    <source>
        <dbReference type="ARBA" id="ARBA00022801"/>
    </source>
</evidence>
<comment type="similarity">
    <text evidence="1">Belongs to the peptidase S33 family.</text>
</comment>
<evidence type="ECO:0000313" key="8">
    <source>
        <dbReference type="Proteomes" id="UP000238362"/>
    </source>
</evidence>
<evidence type="ECO:0000256" key="2">
    <source>
        <dbReference type="ARBA" id="ARBA00022729"/>
    </source>
</evidence>
<dbReference type="Proteomes" id="UP000238362">
    <property type="component" value="Unassembled WGS sequence"/>
</dbReference>
<evidence type="ECO:0000256" key="5">
    <source>
        <dbReference type="SAM" id="SignalP"/>
    </source>
</evidence>
<evidence type="ECO:0000259" key="6">
    <source>
        <dbReference type="Pfam" id="PF08386"/>
    </source>
</evidence>
<proteinExistence type="inferred from homology"/>
<feature type="signal peptide" evidence="5">
    <location>
        <begin position="1"/>
        <end position="30"/>
    </location>
</feature>
<dbReference type="InterPro" id="IPR029058">
    <property type="entry name" value="AB_hydrolase_fold"/>
</dbReference>
<name>A0A2T0M3K8_9PSEU</name>
<dbReference type="SUPFAM" id="SSF53474">
    <property type="entry name" value="alpha/beta-Hydrolases"/>
    <property type="match status" value="1"/>
</dbReference>
<feature type="domain" description="Peptidase S33 tripeptidyl aminopeptidase-like C-terminal" evidence="6">
    <location>
        <begin position="427"/>
        <end position="525"/>
    </location>
</feature>
<dbReference type="PANTHER" id="PTHR43248">
    <property type="entry name" value="2-SUCCINYL-6-HYDROXY-2,4-CYCLOHEXADIENE-1-CARBOXYLATE SYNTHASE"/>
    <property type="match status" value="1"/>
</dbReference>
<dbReference type="PROSITE" id="PS51257">
    <property type="entry name" value="PROKAR_LIPOPROTEIN"/>
    <property type="match status" value="1"/>
</dbReference>
<dbReference type="PANTHER" id="PTHR43248:SF29">
    <property type="entry name" value="TRIPEPTIDYL AMINOPEPTIDASE"/>
    <property type="match status" value="1"/>
</dbReference>
<dbReference type="GO" id="GO:0016787">
    <property type="term" value="F:hydrolase activity"/>
    <property type="evidence" value="ECO:0007669"/>
    <property type="project" value="UniProtKB-KW"/>
</dbReference>
<comment type="caution">
    <text evidence="7">The sequence shown here is derived from an EMBL/GenBank/DDBJ whole genome shotgun (WGS) entry which is preliminary data.</text>
</comment>
<accession>A0A2T0M3K8</accession>
<feature type="chain" id="PRO_5039068844" evidence="5">
    <location>
        <begin position="31"/>
        <end position="527"/>
    </location>
</feature>
<dbReference type="Gene3D" id="3.40.50.1820">
    <property type="entry name" value="alpha/beta hydrolase"/>
    <property type="match status" value="1"/>
</dbReference>
<feature type="compositionally biased region" description="Low complexity" evidence="4">
    <location>
        <begin position="47"/>
        <end position="56"/>
    </location>
</feature>
<evidence type="ECO:0000313" key="7">
    <source>
        <dbReference type="EMBL" id="PRX51328.1"/>
    </source>
</evidence>
<feature type="region of interest" description="Disordered" evidence="4">
    <location>
        <begin position="31"/>
        <end position="91"/>
    </location>
</feature>
<dbReference type="OrthoDB" id="5166357at2"/>
<gene>
    <name evidence="7" type="ORF">B0I33_101481</name>
</gene>
<evidence type="ECO:0000256" key="4">
    <source>
        <dbReference type="SAM" id="MobiDB-lite"/>
    </source>
</evidence>
<dbReference type="EMBL" id="PVNH01000001">
    <property type="protein sequence ID" value="PRX51328.1"/>
    <property type="molecule type" value="Genomic_DNA"/>
</dbReference>
<dbReference type="AlphaFoldDB" id="A0A2T0M3K8"/>
<keyword evidence="2 5" id="KW-0732">Signal</keyword>
<keyword evidence="8" id="KW-1185">Reference proteome</keyword>
<dbReference type="RefSeq" id="WP_106176805.1">
    <property type="nucleotide sequence ID" value="NZ_PVNH01000001.1"/>
</dbReference>
<dbReference type="Pfam" id="PF08386">
    <property type="entry name" value="Abhydrolase_4"/>
    <property type="match status" value="1"/>
</dbReference>
<reference evidence="7 8" key="1">
    <citation type="submission" date="2018-03" db="EMBL/GenBank/DDBJ databases">
        <title>Genomic Encyclopedia of Type Strains, Phase III (KMG-III): the genomes of soil and plant-associated and newly described type strains.</title>
        <authorList>
            <person name="Whitman W."/>
        </authorList>
    </citation>
    <scope>NUCLEOTIDE SEQUENCE [LARGE SCALE GENOMIC DNA]</scope>
    <source>
        <strain evidence="7 8">CGMCC 4.7125</strain>
    </source>
</reference>
<dbReference type="InterPro" id="IPR013595">
    <property type="entry name" value="Pept_S33_TAP-like_C"/>
</dbReference>
<evidence type="ECO:0000256" key="1">
    <source>
        <dbReference type="ARBA" id="ARBA00010088"/>
    </source>
</evidence>
<organism evidence="7 8">
    <name type="scientific">Prauserella shujinwangii</name>
    <dbReference type="NCBI Taxonomy" id="1453103"/>
    <lineage>
        <taxon>Bacteria</taxon>
        <taxon>Bacillati</taxon>
        <taxon>Actinomycetota</taxon>
        <taxon>Actinomycetes</taxon>
        <taxon>Pseudonocardiales</taxon>
        <taxon>Pseudonocardiaceae</taxon>
        <taxon>Prauserella</taxon>
    </lineage>
</organism>
<dbReference type="InterPro" id="IPR051601">
    <property type="entry name" value="Serine_prot/Carboxylest_S33"/>
</dbReference>
<keyword evidence="3" id="KW-0378">Hydrolase</keyword>